<comment type="caution">
    <text evidence="1">The sequence shown here is derived from an EMBL/GenBank/DDBJ whole genome shotgun (WGS) entry which is preliminary data.</text>
</comment>
<protein>
    <submittedName>
        <fullName evidence="1">Uncharacterized protein</fullName>
    </submittedName>
</protein>
<name>A0A0F9MX66_9ZZZZ</name>
<gene>
    <name evidence="1" type="ORF">LCGC14_1101430</name>
</gene>
<organism evidence="1">
    <name type="scientific">marine sediment metagenome</name>
    <dbReference type="NCBI Taxonomy" id="412755"/>
    <lineage>
        <taxon>unclassified sequences</taxon>
        <taxon>metagenomes</taxon>
        <taxon>ecological metagenomes</taxon>
    </lineage>
</organism>
<dbReference type="EMBL" id="LAZR01004965">
    <property type="protein sequence ID" value="KKN04047.1"/>
    <property type="molecule type" value="Genomic_DNA"/>
</dbReference>
<reference evidence="1" key="1">
    <citation type="journal article" date="2015" name="Nature">
        <title>Complex archaea that bridge the gap between prokaryotes and eukaryotes.</title>
        <authorList>
            <person name="Spang A."/>
            <person name="Saw J.H."/>
            <person name="Jorgensen S.L."/>
            <person name="Zaremba-Niedzwiedzka K."/>
            <person name="Martijn J."/>
            <person name="Lind A.E."/>
            <person name="van Eijk R."/>
            <person name="Schleper C."/>
            <person name="Guy L."/>
            <person name="Ettema T.J."/>
        </authorList>
    </citation>
    <scope>NUCLEOTIDE SEQUENCE</scope>
</reference>
<sequence>MKKTITAIILAIGMSFGLMSHIAVAQDRSYMALAIQCSHTEGVPVELSPKPVIRIKGDSVLFYVNISDTKAKSSLYIISRFENDISLELMVEGEEDDGSVIKFSIEIRDNIPYNGLNVDMMRWVMPDKHEVYYILDNISNEPVTVPRMPLPDKKS</sequence>
<proteinExistence type="predicted"/>
<accession>A0A0F9MX66</accession>
<dbReference type="AlphaFoldDB" id="A0A0F9MX66"/>
<evidence type="ECO:0000313" key="1">
    <source>
        <dbReference type="EMBL" id="KKN04047.1"/>
    </source>
</evidence>